<dbReference type="GO" id="GO:0009055">
    <property type="term" value="F:electron transfer activity"/>
    <property type="evidence" value="ECO:0007669"/>
    <property type="project" value="InterPro"/>
</dbReference>
<feature type="compositionally biased region" description="Basic and acidic residues" evidence="5">
    <location>
        <begin position="97"/>
        <end position="123"/>
    </location>
</feature>
<feature type="compositionally biased region" description="Basic and acidic residues" evidence="5">
    <location>
        <begin position="130"/>
        <end position="155"/>
    </location>
</feature>
<feature type="region of interest" description="Disordered" evidence="5">
    <location>
        <begin position="71"/>
        <end position="155"/>
    </location>
</feature>
<dbReference type="SUPFAM" id="SSF46626">
    <property type="entry name" value="Cytochrome c"/>
    <property type="match status" value="1"/>
</dbReference>
<dbReference type="KEGG" id="ptaw:DW352_08360"/>
<evidence type="ECO:0000256" key="5">
    <source>
        <dbReference type="SAM" id="MobiDB-lite"/>
    </source>
</evidence>
<evidence type="ECO:0000256" key="4">
    <source>
        <dbReference type="PROSITE-ProRule" id="PRU00433"/>
    </source>
</evidence>
<dbReference type="AlphaFoldDB" id="A0A345ZUC8"/>
<dbReference type="Proteomes" id="UP000254889">
    <property type="component" value="Chromosome"/>
</dbReference>
<organism evidence="7 8">
    <name type="scientific">Pseudolabrys taiwanensis</name>
    <dbReference type="NCBI Taxonomy" id="331696"/>
    <lineage>
        <taxon>Bacteria</taxon>
        <taxon>Pseudomonadati</taxon>
        <taxon>Pseudomonadota</taxon>
        <taxon>Alphaproteobacteria</taxon>
        <taxon>Hyphomicrobiales</taxon>
        <taxon>Xanthobacteraceae</taxon>
        <taxon>Pseudolabrys</taxon>
    </lineage>
</organism>
<protein>
    <recommendedName>
        <fullName evidence="6">Cytochrome c domain-containing protein</fullName>
    </recommendedName>
</protein>
<dbReference type="GO" id="GO:0046872">
    <property type="term" value="F:metal ion binding"/>
    <property type="evidence" value="ECO:0007669"/>
    <property type="project" value="UniProtKB-KW"/>
</dbReference>
<evidence type="ECO:0000256" key="2">
    <source>
        <dbReference type="ARBA" id="ARBA00022723"/>
    </source>
</evidence>
<dbReference type="PROSITE" id="PS51007">
    <property type="entry name" value="CYTC"/>
    <property type="match status" value="1"/>
</dbReference>
<keyword evidence="2 4" id="KW-0479">Metal-binding</keyword>
<evidence type="ECO:0000256" key="3">
    <source>
        <dbReference type="ARBA" id="ARBA00023004"/>
    </source>
</evidence>
<feature type="domain" description="Cytochrome c" evidence="6">
    <location>
        <begin position="12"/>
        <end position="155"/>
    </location>
</feature>
<dbReference type="GO" id="GO:0020037">
    <property type="term" value="F:heme binding"/>
    <property type="evidence" value="ECO:0007669"/>
    <property type="project" value="InterPro"/>
</dbReference>
<dbReference type="InterPro" id="IPR036909">
    <property type="entry name" value="Cyt_c-like_dom_sf"/>
</dbReference>
<dbReference type="OrthoDB" id="8141585at2"/>
<evidence type="ECO:0000259" key="6">
    <source>
        <dbReference type="PROSITE" id="PS51007"/>
    </source>
</evidence>
<keyword evidence="8" id="KW-1185">Reference proteome</keyword>
<accession>A0A345ZUC8</accession>
<gene>
    <name evidence="7" type="ORF">DW352_08360</name>
</gene>
<dbReference type="EMBL" id="CP031417">
    <property type="protein sequence ID" value="AXK80525.1"/>
    <property type="molecule type" value="Genomic_DNA"/>
</dbReference>
<evidence type="ECO:0000313" key="8">
    <source>
        <dbReference type="Proteomes" id="UP000254889"/>
    </source>
</evidence>
<evidence type="ECO:0000313" key="7">
    <source>
        <dbReference type="EMBL" id="AXK80525.1"/>
    </source>
</evidence>
<keyword evidence="3 4" id="KW-0408">Iron</keyword>
<dbReference type="InterPro" id="IPR009056">
    <property type="entry name" value="Cyt_c-like_dom"/>
</dbReference>
<evidence type="ECO:0000256" key="1">
    <source>
        <dbReference type="ARBA" id="ARBA00022617"/>
    </source>
</evidence>
<proteinExistence type="predicted"/>
<name>A0A345ZUC8_9HYPH</name>
<keyword evidence="1 4" id="KW-0349">Heme</keyword>
<reference evidence="7 8" key="1">
    <citation type="submission" date="2018-07" db="EMBL/GenBank/DDBJ databases">
        <authorList>
            <person name="Quirk P.G."/>
            <person name="Krulwich T.A."/>
        </authorList>
    </citation>
    <scope>NUCLEOTIDE SEQUENCE [LARGE SCALE GENOMIC DNA]</scope>
    <source>
        <strain evidence="7 8">CC-BB4</strain>
    </source>
</reference>
<sequence>MANSANAQDNLDQGKSGAQLFASNCAICHKSPEGLAKAGGLLGVQSFLREHYTASKESAAVIAAYLQSVDKAAGPAQRNAPSKRAVRGDGSGKPAAKKPEAKRGEGSSENASEKKSSETKPSESKTSSRKPAESKGDSKPSEAKPADASKSEKSE</sequence>